<dbReference type="InterPro" id="IPR036397">
    <property type="entry name" value="RNaseH_sf"/>
</dbReference>
<dbReference type="Gene3D" id="3.30.420.10">
    <property type="entry name" value="Ribonuclease H-like superfamily/Ribonuclease H"/>
    <property type="match status" value="1"/>
</dbReference>
<sequence>MRMTEQRKDDEVVDVVPMEPISASDPFSTRPLPGGVFCATEEPRQQQRHVKPPVYGTGLHIAAPSRTSKFKNKQLTLRLREREAGNLWWNKPLSAKILGNKRRKSTSGAQLQDRPPRVCHSHLYCDVGVGVRFSIGDLPHPGELGNHPALPAVFYPVVPPPPPPRPGWLKINIDGALFPSRHAGVGIVARDSSSTVLFAVGRLLSQWDPGRTEMEVLAGIRDYLTVDCFDASWVIIEGDYLNLIKYCQRCFDSRLWDAHFPDADVLGFLFELPRVLLRHVPRAANWAADVCPRYAISHTFQWTCSEDFPPVLSEVVQRNRENISARSLGHDVCLSLSSSRKRRRPGRKAVKSIRDLQ</sequence>
<dbReference type="EMBL" id="JBBWWR010000012">
    <property type="protein sequence ID" value="KAK8958781.1"/>
    <property type="molecule type" value="Genomic_DNA"/>
</dbReference>
<proteinExistence type="predicted"/>
<comment type="caution">
    <text evidence="2">The sequence shown here is derived from an EMBL/GenBank/DDBJ whole genome shotgun (WGS) entry which is preliminary data.</text>
</comment>
<organism evidence="2 3">
    <name type="scientific">Platanthera guangdongensis</name>
    <dbReference type="NCBI Taxonomy" id="2320717"/>
    <lineage>
        <taxon>Eukaryota</taxon>
        <taxon>Viridiplantae</taxon>
        <taxon>Streptophyta</taxon>
        <taxon>Embryophyta</taxon>
        <taxon>Tracheophyta</taxon>
        <taxon>Spermatophyta</taxon>
        <taxon>Magnoliopsida</taxon>
        <taxon>Liliopsida</taxon>
        <taxon>Asparagales</taxon>
        <taxon>Orchidaceae</taxon>
        <taxon>Orchidoideae</taxon>
        <taxon>Orchideae</taxon>
        <taxon>Orchidinae</taxon>
        <taxon>Platanthera</taxon>
    </lineage>
</organism>
<feature type="region of interest" description="Disordered" evidence="1">
    <location>
        <begin position="337"/>
        <end position="357"/>
    </location>
</feature>
<evidence type="ECO:0000313" key="2">
    <source>
        <dbReference type="EMBL" id="KAK8958781.1"/>
    </source>
</evidence>
<feature type="compositionally biased region" description="Basic residues" evidence="1">
    <location>
        <begin position="339"/>
        <end position="351"/>
    </location>
</feature>
<gene>
    <name evidence="2" type="ORF">KSP40_PGU021424</name>
</gene>
<reference evidence="2 3" key="1">
    <citation type="journal article" date="2022" name="Nat. Plants">
        <title>Genomes of leafy and leafless Platanthera orchids illuminate the evolution of mycoheterotrophy.</title>
        <authorList>
            <person name="Li M.H."/>
            <person name="Liu K.W."/>
            <person name="Li Z."/>
            <person name="Lu H.C."/>
            <person name="Ye Q.L."/>
            <person name="Zhang D."/>
            <person name="Wang J.Y."/>
            <person name="Li Y.F."/>
            <person name="Zhong Z.M."/>
            <person name="Liu X."/>
            <person name="Yu X."/>
            <person name="Liu D.K."/>
            <person name="Tu X.D."/>
            <person name="Liu B."/>
            <person name="Hao Y."/>
            <person name="Liao X.Y."/>
            <person name="Jiang Y.T."/>
            <person name="Sun W.H."/>
            <person name="Chen J."/>
            <person name="Chen Y.Q."/>
            <person name="Ai Y."/>
            <person name="Zhai J.W."/>
            <person name="Wu S.S."/>
            <person name="Zhou Z."/>
            <person name="Hsiao Y.Y."/>
            <person name="Wu W.L."/>
            <person name="Chen Y.Y."/>
            <person name="Lin Y.F."/>
            <person name="Hsu J.L."/>
            <person name="Li C.Y."/>
            <person name="Wang Z.W."/>
            <person name="Zhao X."/>
            <person name="Zhong W.Y."/>
            <person name="Ma X.K."/>
            <person name="Ma L."/>
            <person name="Huang J."/>
            <person name="Chen G.Z."/>
            <person name="Huang M.Z."/>
            <person name="Huang L."/>
            <person name="Peng D.H."/>
            <person name="Luo Y.B."/>
            <person name="Zou S.Q."/>
            <person name="Chen S.P."/>
            <person name="Lan S."/>
            <person name="Tsai W.C."/>
            <person name="Van de Peer Y."/>
            <person name="Liu Z.J."/>
        </authorList>
    </citation>
    <scope>NUCLEOTIDE SEQUENCE [LARGE SCALE GENOMIC DNA]</scope>
    <source>
        <strain evidence="2">Lor288</strain>
    </source>
</reference>
<keyword evidence="3" id="KW-1185">Reference proteome</keyword>
<evidence type="ECO:0008006" key="4">
    <source>
        <dbReference type="Google" id="ProtNLM"/>
    </source>
</evidence>
<dbReference type="InterPro" id="IPR053151">
    <property type="entry name" value="RNase_H-like"/>
</dbReference>
<dbReference type="Proteomes" id="UP001412067">
    <property type="component" value="Unassembled WGS sequence"/>
</dbReference>
<evidence type="ECO:0000313" key="3">
    <source>
        <dbReference type="Proteomes" id="UP001412067"/>
    </source>
</evidence>
<protein>
    <recommendedName>
        <fullName evidence="4">RNase H type-1 domain-containing protein</fullName>
    </recommendedName>
</protein>
<dbReference type="PANTHER" id="PTHR47723">
    <property type="entry name" value="OS05G0353850 PROTEIN"/>
    <property type="match status" value="1"/>
</dbReference>
<name>A0ABR2M4D4_9ASPA</name>
<accession>A0ABR2M4D4</accession>
<dbReference type="PANTHER" id="PTHR47723:SF19">
    <property type="entry name" value="POLYNUCLEOTIDYL TRANSFERASE, RIBONUCLEASE H-LIKE SUPERFAMILY PROTEIN"/>
    <property type="match status" value="1"/>
</dbReference>
<evidence type="ECO:0000256" key="1">
    <source>
        <dbReference type="SAM" id="MobiDB-lite"/>
    </source>
</evidence>